<reference evidence="3" key="1">
    <citation type="submission" date="2023-10" db="EMBL/GenBank/DDBJ databases">
        <authorList>
            <person name="Domelevo Entfellner J.-B."/>
        </authorList>
    </citation>
    <scope>NUCLEOTIDE SEQUENCE</scope>
</reference>
<dbReference type="Pfam" id="PF01582">
    <property type="entry name" value="TIR"/>
    <property type="match status" value="1"/>
</dbReference>
<dbReference type="GO" id="GO:0007165">
    <property type="term" value="P:signal transduction"/>
    <property type="evidence" value="ECO:0007669"/>
    <property type="project" value="InterPro"/>
</dbReference>
<dbReference type="InterPro" id="IPR044974">
    <property type="entry name" value="Disease_R_plants"/>
</dbReference>
<dbReference type="Pfam" id="PF23282">
    <property type="entry name" value="WHD_ROQ1"/>
    <property type="match status" value="1"/>
</dbReference>
<dbReference type="Gene3D" id="3.40.50.10140">
    <property type="entry name" value="Toll/interleukin-1 receptor homology (TIR) domain"/>
    <property type="match status" value="1"/>
</dbReference>
<evidence type="ECO:0000313" key="3">
    <source>
        <dbReference type="EMBL" id="CAJ1949627.1"/>
    </source>
</evidence>
<protein>
    <recommendedName>
        <fullName evidence="2">TIR domain-containing protein</fullName>
    </recommendedName>
</protein>
<dbReference type="InterPro" id="IPR035897">
    <property type="entry name" value="Toll_tir_struct_dom_sf"/>
</dbReference>
<dbReference type="InterPro" id="IPR027417">
    <property type="entry name" value="P-loop_NTPase"/>
</dbReference>
<dbReference type="InterPro" id="IPR058192">
    <property type="entry name" value="WHD_ROQ1-like"/>
</dbReference>
<dbReference type="Gene3D" id="3.40.50.300">
    <property type="entry name" value="P-loop containing nucleotide triphosphate hydrolases"/>
    <property type="match status" value="1"/>
</dbReference>
<dbReference type="AlphaFoldDB" id="A0AA86SGZ8"/>
<proteinExistence type="predicted"/>
<dbReference type="SUPFAM" id="SSF52200">
    <property type="entry name" value="Toll/Interleukin receptor TIR domain"/>
    <property type="match status" value="1"/>
</dbReference>
<dbReference type="EMBL" id="OY731401">
    <property type="protein sequence ID" value="CAJ1949627.1"/>
    <property type="molecule type" value="Genomic_DNA"/>
</dbReference>
<dbReference type="PROSITE" id="PS50104">
    <property type="entry name" value="TIR"/>
    <property type="match status" value="1"/>
</dbReference>
<dbReference type="Proteomes" id="UP001189624">
    <property type="component" value="Chromosome 4"/>
</dbReference>
<name>A0AA86SGZ8_9FABA</name>
<dbReference type="GO" id="GO:0006952">
    <property type="term" value="P:defense response"/>
    <property type="evidence" value="ECO:0007669"/>
    <property type="project" value="InterPro"/>
</dbReference>
<dbReference type="InterPro" id="IPR000157">
    <property type="entry name" value="TIR_dom"/>
</dbReference>
<evidence type="ECO:0000313" key="4">
    <source>
        <dbReference type="Proteomes" id="UP001189624"/>
    </source>
</evidence>
<evidence type="ECO:0000256" key="1">
    <source>
        <dbReference type="ARBA" id="ARBA00022737"/>
    </source>
</evidence>
<sequence>MEFASSSFDVLINFTGEDIRRKFVSHLDSALSAAGLTTFLHGENLVKSIQLQDLTQPKELCRVAIVVFTETYAESAWCLHELQQIIRWHETYCRHVLPVFYGIKPSDVRLQKGDFGKSLKETAQETFSEQQVEHALSRWSSALTKAANFFGWDESNYRSDAELVNKIVKSVLNLPILTATKFPVGLQSHVEKLIRYIKNTQVTTIIGIWGMRGVGKATVAKAVYNQIHGTFIYYVTEILNGCGLHADIGITVLIERSLIKVDKNNKLRMHPLLQDMGREIILRSSTTEREKRNRQFADDVKCVVTKNNGTEAIEGLALKSPLSVGSRLKIFALQKKPILRLSDIDSLLLSRDYPNLSKQLRWIFLLGFPLKFIHKNCDMEGVIAIHFKCSNLRRLWNEPPVLGWLKFLNLSHSKYLTETSDFSGLPSLEKLILKDCPSLCKVHQSIGDLCNLLLMNLKDCISLSNLPKEVYKLKSLKTLILSGCSKIEILEEDIMQMESLITLIAENKAVKQVPFSIVSSKCIGYISLRGFEGLSHNIFPSIIRSWMSPTMNPLSYISPFCMDMEHNNLGDLVPLFSNLANLRSISVQCDAELQLSKQVKTILVDYRVNFTELRISKHHLRFSLIAVGRCNEFFYSLNDSIYKAFSRSESCDLCLPGDNHPYWLAHGSEGNSIYFTMPQDCDVKGMALSVVYLSTPETMATESLTSVLIVNYTKCTFQIHKHGTGISFNDKDWEGIISNLGSGDKVEIFVTLPHGLVAKNTAVYLIYGVPVKQVIYGENKCPTYIYS</sequence>
<organism evidence="3 4">
    <name type="scientific">Sphenostylis stenocarpa</name>
    <dbReference type="NCBI Taxonomy" id="92480"/>
    <lineage>
        <taxon>Eukaryota</taxon>
        <taxon>Viridiplantae</taxon>
        <taxon>Streptophyta</taxon>
        <taxon>Embryophyta</taxon>
        <taxon>Tracheophyta</taxon>
        <taxon>Spermatophyta</taxon>
        <taxon>Magnoliopsida</taxon>
        <taxon>eudicotyledons</taxon>
        <taxon>Gunneridae</taxon>
        <taxon>Pentapetalae</taxon>
        <taxon>rosids</taxon>
        <taxon>fabids</taxon>
        <taxon>Fabales</taxon>
        <taxon>Fabaceae</taxon>
        <taxon>Papilionoideae</taxon>
        <taxon>50 kb inversion clade</taxon>
        <taxon>NPAAA clade</taxon>
        <taxon>indigoferoid/millettioid clade</taxon>
        <taxon>Phaseoleae</taxon>
        <taxon>Sphenostylis</taxon>
    </lineage>
</organism>
<keyword evidence="4" id="KW-1185">Reference proteome</keyword>
<dbReference type="InterPro" id="IPR032675">
    <property type="entry name" value="LRR_dom_sf"/>
</dbReference>
<evidence type="ECO:0000259" key="2">
    <source>
        <dbReference type="PROSITE" id="PS50104"/>
    </source>
</evidence>
<dbReference type="SMART" id="SM00255">
    <property type="entry name" value="TIR"/>
    <property type="match status" value="1"/>
</dbReference>
<dbReference type="SUPFAM" id="SSF52540">
    <property type="entry name" value="P-loop containing nucleoside triphosphate hydrolases"/>
    <property type="match status" value="1"/>
</dbReference>
<keyword evidence="1" id="KW-0677">Repeat</keyword>
<dbReference type="PRINTS" id="PR00364">
    <property type="entry name" value="DISEASERSIST"/>
</dbReference>
<dbReference type="PANTHER" id="PTHR11017">
    <property type="entry name" value="LEUCINE-RICH REPEAT-CONTAINING PROTEIN"/>
    <property type="match status" value="1"/>
</dbReference>
<dbReference type="Gene3D" id="3.80.10.10">
    <property type="entry name" value="Ribonuclease Inhibitor"/>
    <property type="match status" value="1"/>
</dbReference>
<accession>A0AA86SGZ8</accession>
<dbReference type="Gramene" id="rna-AYBTSS11_LOCUS13818">
    <property type="protein sequence ID" value="CAJ1949627.1"/>
    <property type="gene ID" value="gene-AYBTSS11_LOCUS13818"/>
</dbReference>
<dbReference type="PANTHER" id="PTHR11017:SF560">
    <property type="entry name" value="RESISTANCE PROTEIN (TIR-NBS-LRR CLASS), PUTATIVE-RELATED"/>
    <property type="match status" value="1"/>
</dbReference>
<gene>
    <name evidence="3" type="ORF">AYBTSS11_LOCUS13818</name>
</gene>
<feature type="domain" description="TIR" evidence="2">
    <location>
        <begin position="6"/>
        <end position="175"/>
    </location>
</feature>
<dbReference type="SUPFAM" id="SSF52058">
    <property type="entry name" value="L domain-like"/>
    <property type="match status" value="1"/>
</dbReference>